<sequence length="671" mass="76024">MGNIFVCRLFDEPRSKNLKLTNRFRSYISLNNRDFKKLENICLSGKKTDESVSKYEKDLDIDGQLSEKILSLKRSRAGFKASLRKKTNDLWDLMTEEGNVGELKLKFKELLESWERFEDAHKKLHSILTNDDEIDESLRNYEKENEAICEIKEKIFTWIYAIESAKLQDEVTPLDSINQVSVSRVSKSSKVSKVSHTNSSSSSGRRRLIEETANRKALEAKLKLLKEKQELAERKLELQKIKEEEEFHLKAGTRRDVENEDGTSPCIKELVAQQQRSALTLTPPKPEEPVFSGDPMEYNKFVKAFETLIEAWMDSHSAWLYYLVQYTSGAVQELMQSCSLMDSDKGYQEARRLLRSSCKNTLKGTEYHSKIDNPDSLKGIVNCLLYDAWKRWRFMADNISEKENRQVTLDDIASFVVLEVRAATHPVSGDISGNLKDKESHKRKPPVRPKGSSFGTQTDKTNAKKDKQEEKKESGYSRPVKSKGIPEDSNQSETSGINNGFVEVDKTQCSSFGVNGSRIGLTVVPVKVKAEEENLVGLPTVFSVKSLPLSAEDVPKQGDVVRWPHLHGIRVSELDVPVGLLVGNDNIKALEPKEIRQSEGGGTYATKTRFGWAINGPLGSDHKESKCTANLIITDHELNERFKNFCNREFSECIADSELGHPKMIKGQFLL</sequence>
<keyword evidence="3" id="KW-1185">Reference proteome</keyword>
<proteinExistence type="predicted"/>
<reference evidence="3" key="1">
    <citation type="journal article" date="2017" name="bioRxiv">
        <title>Comparative analysis of the genomes of Stylophora pistillata and Acropora digitifera provides evidence for extensive differences between species of corals.</title>
        <authorList>
            <person name="Voolstra C.R."/>
            <person name="Li Y."/>
            <person name="Liew Y.J."/>
            <person name="Baumgarten S."/>
            <person name="Zoccola D."/>
            <person name="Flot J.-F."/>
            <person name="Tambutte S."/>
            <person name="Allemand D."/>
            <person name="Aranda M."/>
        </authorList>
    </citation>
    <scope>NUCLEOTIDE SEQUENCE [LARGE SCALE GENOMIC DNA]</scope>
</reference>
<evidence type="ECO:0000313" key="3">
    <source>
        <dbReference type="Proteomes" id="UP000225706"/>
    </source>
</evidence>
<evidence type="ECO:0000313" key="2">
    <source>
        <dbReference type="EMBL" id="PFX24923.1"/>
    </source>
</evidence>
<dbReference type="OrthoDB" id="8046937at2759"/>
<dbReference type="PANTHER" id="PTHR47331">
    <property type="entry name" value="PHD-TYPE DOMAIN-CONTAINING PROTEIN"/>
    <property type="match status" value="1"/>
</dbReference>
<feature type="region of interest" description="Disordered" evidence="1">
    <location>
        <begin position="188"/>
        <end position="209"/>
    </location>
</feature>
<feature type="compositionally biased region" description="Polar residues" evidence="1">
    <location>
        <begin position="488"/>
        <end position="498"/>
    </location>
</feature>
<feature type="region of interest" description="Disordered" evidence="1">
    <location>
        <begin position="428"/>
        <end position="498"/>
    </location>
</feature>
<name>A0A2B4S797_STYPI</name>
<dbReference type="Proteomes" id="UP000225706">
    <property type="component" value="Unassembled WGS sequence"/>
</dbReference>
<dbReference type="AlphaFoldDB" id="A0A2B4S797"/>
<gene>
    <name evidence="2" type="ORF">AWC38_SpisGene10462</name>
</gene>
<accession>A0A2B4S797</accession>
<organism evidence="2 3">
    <name type="scientific">Stylophora pistillata</name>
    <name type="common">Smooth cauliflower coral</name>
    <dbReference type="NCBI Taxonomy" id="50429"/>
    <lineage>
        <taxon>Eukaryota</taxon>
        <taxon>Metazoa</taxon>
        <taxon>Cnidaria</taxon>
        <taxon>Anthozoa</taxon>
        <taxon>Hexacorallia</taxon>
        <taxon>Scleractinia</taxon>
        <taxon>Astrocoeniina</taxon>
        <taxon>Pocilloporidae</taxon>
        <taxon>Stylophora</taxon>
    </lineage>
</organism>
<dbReference type="EMBL" id="LSMT01000164">
    <property type="protein sequence ID" value="PFX24923.1"/>
    <property type="molecule type" value="Genomic_DNA"/>
</dbReference>
<dbReference type="PANTHER" id="PTHR47331:SF1">
    <property type="entry name" value="GAG-LIKE PROTEIN"/>
    <property type="match status" value="1"/>
</dbReference>
<feature type="compositionally biased region" description="Basic and acidic residues" evidence="1">
    <location>
        <begin position="461"/>
        <end position="475"/>
    </location>
</feature>
<evidence type="ECO:0000256" key="1">
    <source>
        <dbReference type="SAM" id="MobiDB-lite"/>
    </source>
</evidence>
<comment type="caution">
    <text evidence="2">The sequence shown here is derived from an EMBL/GenBank/DDBJ whole genome shotgun (WGS) entry which is preliminary data.</text>
</comment>
<feature type="compositionally biased region" description="Low complexity" evidence="1">
    <location>
        <begin position="188"/>
        <end position="203"/>
    </location>
</feature>
<protein>
    <submittedName>
        <fullName evidence="2">Uncharacterized protein</fullName>
    </submittedName>
</protein>